<dbReference type="InterPro" id="IPR003918">
    <property type="entry name" value="NADH_UbQ_OxRdtase"/>
</dbReference>
<proteinExistence type="inferred from homology"/>
<comment type="subcellular location">
    <subcellularLocation>
        <location evidence="1">Endomembrane system</location>
        <topology evidence="1">Multi-pass membrane protein</topology>
    </subcellularLocation>
    <subcellularLocation>
        <location evidence="6">Membrane</location>
        <topology evidence="6">Multi-pass membrane protein</topology>
    </subcellularLocation>
</comment>
<feature type="transmembrane region" description="Helical" evidence="7">
    <location>
        <begin position="75"/>
        <end position="101"/>
    </location>
</feature>
<dbReference type="InterPro" id="IPR001750">
    <property type="entry name" value="ND/Mrp_TM"/>
</dbReference>
<evidence type="ECO:0000259" key="8">
    <source>
        <dbReference type="Pfam" id="PF00361"/>
    </source>
</evidence>
<feature type="transmembrane region" description="Helical" evidence="7">
    <location>
        <begin position="113"/>
        <end position="131"/>
    </location>
</feature>
<sequence length="496" mass="53888">MNLLSIFVAIPVLMLAGLFLSRTRQQARIISATGASLLMVAAVALAFLFMAERHAGNTDAMLFTASAQWFPAWNIGYSVGVDGISVLMILLSAFIVFTGIFTSWNIDPLPKEYFMWFCLLSVGVFGFFISLDLFTMFMFYEVALIPMYLLIGVWGSGKKEYAAMKLTLMLMGGSALLMLGILGIYFGSGATSMDIMDIAQSTIPTALQKYFFPLTFIGFGVLGALFPFHTWSPDGHASAPTAVSMLHAGVLMKLGGYGCFRVAMFLMPEAANELAWIFLILTGISVVYGAFSACVQKDLKYINAYSSVSHCGLVLFALLMMNTTAMTGAIMQMLSHGLMTALFFALIGMIYGRTHTRDIREMGGLMKIMPFLGVGYVIAGLASLGLPGLSGFVAEMNVFVGSFQHADTFHRVLTLIAVTSIVITAVYILRVVGKILYGPVQNPAHLKLTDAVWFERLPVVVLILAIAAIGLYPGWIADWIHTALEPIVSRLTLAAL</sequence>
<evidence type="ECO:0000256" key="4">
    <source>
        <dbReference type="ARBA" id="ARBA00022989"/>
    </source>
</evidence>
<dbReference type="InterPro" id="IPR010227">
    <property type="entry name" value="NADH_Q_OxRdtase_chainM/4"/>
</dbReference>
<dbReference type="GO" id="GO:0016020">
    <property type="term" value="C:membrane"/>
    <property type="evidence" value="ECO:0007669"/>
    <property type="project" value="UniProtKB-SubCell"/>
</dbReference>
<evidence type="ECO:0000256" key="3">
    <source>
        <dbReference type="ARBA" id="ARBA00022692"/>
    </source>
</evidence>
<reference evidence="9" key="2">
    <citation type="journal article" date="2021" name="PeerJ">
        <title>Extensive microbial diversity within the chicken gut microbiome revealed by metagenomics and culture.</title>
        <authorList>
            <person name="Gilroy R."/>
            <person name="Ravi A."/>
            <person name="Getino M."/>
            <person name="Pursley I."/>
            <person name="Horton D.L."/>
            <person name="Alikhan N.F."/>
            <person name="Baker D."/>
            <person name="Gharbi K."/>
            <person name="Hall N."/>
            <person name="Watson M."/>
            <person name="Adriaenssens E.M."/>
            <person name="Foster-Nyarko E."/>
            <person name="Jarju S."/>
            <person name="Secka A."/>
            <person name="Antonio M."/>
            <person name="Oren A."/>
            <person name="Chaudhuri R.R."/>
            <person name="La Ragione R."/>
            <person name="Hildebrand F."/>
            <person name="Pallen M.J."/>
        </authorList>
    </citation>
    <scope>NUCLEOTIDE SEQUENCE</scope>
    <source>
        <strain evidence="9">2889</strain>
    </source>
</reference>
<dbReference type="Pfam" id="PF00361">
    <property type="entry name" value="Proton_antipo_M"/>
    <property type="match status" value="1"/>
</dbReference>
<evidence type="ECO:0000256" key="2">
    <source>
        <dbReference type="ARBA" id="ARBA00009025"/>
    </source>
</evidence>
<dbReference type="EMBL" id="JADIMZ010000095">
    <property type="protein sequence ID" value="MBO8432884.1"/>
    <property type="molecule type" value="Genomic_DNA"/>
</dbReference>
<feature type="transmembrane region" description="Helical" evidence="7">
    <location>
        <begin position="210"/>
        <end position="229"/>
    </location>
</feature>
<feature type="transmembrane region" description="Helical" evidence="7">
    <location>
        <begin position="302"/>
        <end position="321"/>
    </location>
</feature>
<feature type="transmembrane region" description="Helical" evidence="7">
    <location>
        <begin position="412"/>
        <end position="432"/>
    </location>
</feature>
<organism evidence="9 10">
    <name type="scientific">Candidatus Pullibacteroides excrementavium</name>
    <dbReference type="NCBI Taxonomy" id="2840905"/>
    <lineage>
        <taxon>Bacteria</taxon>
        <taxon>Pseudomonadati</taxon>
        <taxon>Bacteroidota</taxon>
        <taxon>Bacteroidia</taxon>
        <taxon>Bacteroidales</taxon>
        <taxon>Candidatus Pullibacteroides</taxon>
    </lineage>
</organism>
<feature type="transmembrane region" description="Helical" evidence="7">
    <location>
        <begin position="333"/>
        <end position="351"/>
    </location>
</feature>
<dbReference type="GO" id="GO:0012505">
    <property type="term" value="C:endomembrane system"/>
    <property type="evidence" value="ECO:0007669"/>
    <property type="project" value="UniProtKB-SubCell"/>
</dbReference>
<evidence type="ECO:0000313" key="10">
    <source>
        <dbReference type="Proteomes" id="UP000823612"/>
    </source>
</evidence>
<feature type="transmembrane region" description="Helical" evidence="7">
    <location>
        <begin position="168"/>
        <end position="190"/>
    </location>
</feature>
<feature type="transmembrane region" description="Helical" evidence="7">
    <location>
        <begin position="29"/>
        <end position="51"/>
    </location>
</feature>
<dbReference type="GO" id="GO:0048039">
    <property type="term" value="F:ubiquinone binding"/>
    <property type="evidence" value="ECO:0007669"/>
    <property type="project" value="TreeGrafter"/>
</dbReference>
<accession>A0A9D9DX39</accession>
<feature type="transmembrane region" description="Helical" evidence="7">
    <location>
        <begin position="453"/>
        <end position="475"/>
    </location>
</feature>
<feature type="domain" description="NADH:quinone oxidoreductase/Mrp antiporter transmembrane" evidence="8">
    <location>
        <begin position="130"/>
        <end position="423"/>
    </location>
</feature>
<dbReference type="PANTHER" id="PTHR43507:SF4">
    <property type="entry name" value="PROTON-TRANSLOCATING NADH-QUINONE OXIDOREDUCTASE, CHAIN M"/>
    <property type="match status" value="1"/>
</dbReference>
<feature type="transmembrane region" description="Helical" evidence="7">
    <location>
        <begin position="274"/>
        <end position="295"/>
    </location>
</feature>
<dbReference type="NCBIfam" id="TIGR01972">
    <property type="entry name" value="NDH_I_M"/>
    <property type="match status" value="1"/>
</dbReference>
<dbReference type="GO" id="GO:0015990">
    <property type="term" value="P:electron transport coupled proton transport"/>
    <property type="evidence" value="ECO:0007669"/>
    <property type="project" value="TreeGrafter"/>
</dbReference>
<dbReference type="Proteomes" id="UP000823612">
    <property type="component" value="Unassembled WGS sequence"/>
</dbReference>
<dbReference type="PRINTS" id="PR01437">
    <property type="entry name" value="NUOXDRDTASE4"/>
</dbReference>
<dbReference type="PANTHER" id="PTHR43507">
    <property type="entry name" value="NADH-UBIQUINONE OXIDOREDUCTASE CHAIN 4"/>
    <property type="match status" value="1"/>
</dbReference>
<feature type="transmembrane region" description="Helical" evidence="7">
    <location>
        <begin position="250"/>
        <end position="268"/>
    </location>
</feature>
<keyword evidence="4 7" id="KW-1133">Transmembrane helix</keyword>
<evidence type="ECO:0000313" key="9">
    <source>
        <dbReference type="EMBL" id="MBO8432884.1"/>
    </source>
</evidence>
<name>A0A9D9DX39_9BACT</name>
<dbReference type="GO" id="GO:0003954">
    <property type="term" value="F:NADH dehydrogenase activity"/>
    <property type="evidence" value="ECO:0007669"/>
    <property type="project" value="TreeGrafter"/>
</dbReference>
<evidence type="ECO:0000256" key="6">
    <source>
        <dbReference type="RuleBase" id="RU000320"/>
    </source>
</evidence>
<gene>
    <name evidence="9" type="ORF">IAB08_06290</name>
</gene>
<protein>
    <submittedName>
        <fullName evidence="9">NADH-quinone oxidoreductase subunit M</fullName>
    </submittedName>
</protein>
<feature type="transmembrane region" description="Helical" evidence="7">
    <location>
        <begin position="6"/>
        <end position="22"/>
    </location>
</feature>
<evidence type="ECO:0000256" key="7">
    <source>
        <dbReference type="SAM" id="Phobius"/>
    </source>
</evidence>
<feature type="transmembrane region" description="Helical" evidence="7">
    <location>
        <begin position="371"/>
        <end position="392"/>
    </location>
</feature>
<keyword evidence="5 7" id="KW-0472">Membrane</keyword>
<evidence type="ECO:0000256" key="1">
    <source>
        <dbReference type="ARBA" id="ARBA00004127"/>
    </source>
</evidence>
<reference evidence="9" key="1">
    <citation type="submission" date="2020-10" db="EMBL/GenBank/DDBJ databases">
        <authorList>
            <person name="Gilroy R."/>
        </authorList>
    </citation>
    <scope>NUCLEOTIDE SEQUENCE</scope>
    <source>
        <strain evidence="9">2889</strain>
    </source>
</reference>
<dbReference type="GO" id="GO:0042773">
    <property type="term" value="P:ATP synthesis coupled electron transport"/>
    <property type="evidence" value="ECO:0007669"/>
    <property type="project" value="InterPro"/>
</dbReference>
<dbReference type="GO" id="GO:0008137">
    <property type="term" value="F:NADH dehydrogenase (ubiquinone) activity"/>
    <property type="evidence" value="ECO:0007669"/>
    <property type="project" value="InterPro"/>
</dbReference>
<keyword evidence="3 6" id="KW-0812">Transmembrane</keyword>
<evidence type="ECO:0000256" key="5">
    <source>
        <dbReference type="ARBA" id="ARBA00023136"/>
    </source>
</evidence>
<comment type="caution">
    <text evidence="9">The sequence shown here is derived from an EMBL/GenBank/DDBJ whole genome shotgun (WGS) entry which is preliminary data.</text>
</comment>
<feature type="transmembrane region" description="Helical" evidence="7">
    <location>
        <begin position="137"/>
        <end position="156"/>
    </location>
</feature>
<comment type="similarity">
    <text evidence="2">Belongs to the complex I subunit 4 family.</text>
</comment>
<dbReference type="AlphaFoldDB" id="A0A9D9DX39"/>